<name>A0A6C0HS09_9ZZZZ</name>
<reference evidence="1" key="1">
    <citation type="journal article" date="2020" name="Nature">
        <title>Giant virus diversity and host interactions through global metagenomics.</title>
        <authorList>
            <person name="Schulz F."/>
            <person name="Roux S."/>
            <person name="Paez-Espino D."/>
            <person name="Jungbluth S."/>
            <person name="Walsh D.A."/>
            <person name="Denef V.J."/>
            <person name="McMahon K.D."/>
            <person name="Konstantinidis K.T."/>
            <person name="Eloe-Fadrosh E.A."/>
            <person name="Kyrpides N.C."/>
            <person name="Woyke T."/>
        </authorList>
    </citation>
    <scope>NUCLEOTIDE SEQUENCE</scope>
    <source>
        <strain evidence="1">GVMAG-M-3300023184-167</strain>
    </source>
</reference>
<evidence type="ECO:0000313" key="1">
    <source>
        <dbReference type="EMBL" id="QHT83170.1"/>
    </source>
</evidence>
<proteinExistence type="predicted"/>
<organism evidence="1">
    <name type="scientific">viral metagenome</name>
    <dbReference type="NCBI Taxonomy" id="1070528"/>
    <lineage>
        <taxon>unclassified sequences</taxon>
        <taxon>metagenomes</taxon>
        <taxon>organismal metagenomes</taxon>
    </lineage>
</organism>
<protein>
    <recommendedName>
        <fullName evidence="2">NET domain-containing protein</fullName>
    </recommendedName>
</protein>
<evidence type="ECO:0008006" key="2">
    <source>
        <dbReference type="Google" id="ProtNLM"/>
    </source>
</evidence>
<accession>A0A6C0HS09</accession>
<dbReference type="EMBL" id="MN740006">
    <property type="protein sequence ID" value="QHT83170.1"/>
    <property type="molecule type" value="Genomic_DNA"/>
</dbReference>
<sequence>MDTRLKKLNNMKICIENMDKTNQIEVLRLLQNHLAVLNENKNGIYINLSELDENIIEQIYKFVEYIHKQESKLTVDESEKQTYKNTYFDNKDKLLN</sequence>
<dbReference type="AlphaFoldDB" id="A0A6C0HS09"/>